<keyword evidence="5 11" id="KW-0812">Transmembrane</keyword>
<feature type="transmembrane region" description="Helical" evidence="11">
    <location>
        <begin position="207"/>
        <end position="225"/>
    </location>
</feature>
<gene>
    <name evidence="12" type="primary">rodA</name>
    <name evidence="12" type="ORF">ENV60_09290</name>
</gene>
<keyword evidence="8 11" id="KW-1133">Transmembrane helix</keyword>
<dbReference type="PANTHER" id="PTHR30474">
    <property type="entry name" value="CELL CYCLE PROTEIN"/>
    <property type="match status" value="1"/>
</dbReference>
<accession>A0A7C4XGG6</accession>
<keyword evidence="7" id="KW-0573">Peptidoglycan synthesis</keyword>
<dbReference type="GO" id="GO:0051301">
    <property type="term" value="P:cell division"/>
    <property type="evidence" value="ECO:0007669"/>
    <property type="project" value="InterPro"/>
</dbReference>
<feature type="transmembrane region" description="Helical" evidence="11">
    <location>
        <begin position="326"/>
        <end position="344"/>
    </location>
</feature>
<dbReference type="InterPro" id="IPR001182">
    <property type="entry name" value="FtsW/RodA"/>
</dbReference>
<protein>
    <submittedName>
        <fullName evidence="12">Rod shape-determining protein RodA</fullName>
    </submittedName>
</protein>
<organism evidence="12">
    <name type="scientific">candidate division WOR-3 bacterium</name>
    <dbReference type="NCBI Taxonomy" id="2052148"/>
    <lineage>
        <taxon>Bacteria</taxon>
        <taxon>Bacteria division WOR-3</taxon>
    </lineage>
</organism>
<keyword evidence="4" id="KW-0808">Transferase</keyword>
<dbReference type="GO" id="GO:0005886">
    <property type="term" value="C:plasma membrane"/>
    <property type="evidence" value="ECO:0007669"/>
    <property type="project" value="TreeGrafter"/>
</dbReference>
<evidence type="ECO:0000256" key="8">
    <source>
        <dbReference type="ARBA" id="ARBA00022989"/>
    </source>
</evidence>
<feature type="transmembrane region" description="Helical" evidence="11">
    <location>
        <begin position="364"/>
        <end position="384"/>
    </location>
</feature>
<feature type="transmembrane region" description="Helical" evidence="11">
    <location>
        <begin position="36"/>
        <end position="57"/>
    </location>
</feature>
<dbReference type="GO" id="GO:0032153">
    <property type="term" value="C:cell division site"/>
    <property type="evidence" value="ECO:0007669"/>
    <property type="project" value="TreeGrafter"/>
</dbReference>
<dbReference type="EMBL" id="DTGZ01000175">
    <property type="protein sequence ID" value="HGV98471.1"/>
    <property type="molecule type" value="Genomic_DNA"/>
</dbReference>
<dbReference type="InterPro" id="IPR018365">
    <property type="entry name" value="Cell_cycle_FtsW-rel_CS"/>
</dbReference>
<dbReference type="NCBIfam" id="TIGR02210">
    <property type="entry name" value="rodA_shape"/>
    <property type="match status" value="1"/>
</dbReference>
<evidence type="ECO:0000256" key="7">
    <source>
        <dbReference type="ARBA" id="ARBA00022984"/>
    </source>
</evidence>
<dbReference type="PANTHER" id="PTHR30474:SF1">
    <property type="entry name" value="PEPTIDOGLYCAN GLYCOSYLTRANSFERASE MRDB"/>
    <property type="match status" value="1"/>
</dbReference>
<dbReference type="Pfam" id="PF01098">
    <property type="entry name" value="FTSW_RODA_SPOVE"/>
    <property type="match status" value="2"/>
</dbReference>
<dbReference type="GO" id="GO:0009252">
    <property type="term" value="P:peptidoglycan biosynthetic process"/>
    <property type="evidence" value="ECO:0007669"/>
    <property type="project" value="UniProtKB-KW"/>
</dbReference>
<dbReference type="GO" id="GO:0071555">
    <property type="term" value="P:cell wall organization"/>
    <property type="evidence" value="ECO:0007669"/>
    <property type="project" value="UniProtKB-KW"/>
</dbReference>
<feature type="transmembrane region" description="Helical" evidence="11">
    <location>
        <begin position="6"/>
        <end position="24"/>
    </location>
</feature>
<feature type="transmembrane region" description="Helical" evidence="11">
    <location>
        <begin position="63"/>
        <end position="82"/>
    </location>
</feature>
<comment type="caution">
    <text evidence="12">The sequence shown here is derived from an EMBL/GenBank/DDBJ whole genome shotgun (WGS) entry which is preliminary data.</text>
</comment>
<feature type="transmembrane region" description="Helical" evidence="11">
    <location>
        <begin position="288"/>
        <end position="314"/>
    </location>
</feature>
<keyword evidence="10" id="KW-0961">Cell wall biogenesis/degradation</keyword>
<proteinExistence type="predicted"/>
<evidence type="ECO:0000256" key="1">
    <source>
        <dbReference type="ARBA" id="ARBA00004141"/>
    </source>
</evidence>
<dbReference type="PROSITE" id="PS00428">
    <property type="entry name" value="FTSW_RODA_SPOVE"/>
    <property type="match status" value="1"/>
</dbReference>
<dbReference type="AlphaFoldDB" id="A0A7C4XGG6"/>
<dbReference type="InterPro" id="IPR011923">
    <property type="entry name" value="RodA/MrdB"/>
</dbReference>
<evidence type="ECO:0000256" key="9">
    <source>
        <dbReference type="ARBA" id="ARBA00023136"/>
    </source>
</evidence>
<feature type="transmembrane region" description="Helical" evidence="11">
    <location>
        <begin position="145"/>
        <end position="162"/>
    </location>
</feature>
<feature type="transmembrane region" description="Helical" evidence="11">
    <location>
        <begin position="124"/>
        <end position="140"/>
    </location>
</feature>
<evidence type="ECO:0000256" key="11">
    <source>
        <dbReference type="SAM" id="Phobius"/>
    </source>
</evidence>
<keyword evidence="3" id="KW-0328">Glycosyltransferase</keyword>
<evidence type="ECO:0000256" key="4">
    <source>
        <dbReference type="ARBA" id="ARBA00022679"/>
    </source>
</evidence>
<keyword evidence="9 11" id="KW-0472">Membrane</keyword>
<keyword evidence="2" id="KW-1003">Cell membrane</keyword>
<dbReference type="NCBIfam" id="NF037961">
    <property type="entry name" value="RodA_shape"/>
    <property type="match status" value="1"/>
</dbReference>
<reference evidence="12" key="1">
    <citation type="journal article" date="2020" name="mSystems">
        <title>Genome- and Community-Level Interaction Insights into Carbon Utilization and Element Cycling Functions of Hydrothermarchaeota in Hydrothermal Sediment.</title>
        <authorList>
            <person name="Zhou Z."/>
            <person name="Liu Y."/>
            <person name="Xu W."/>
            <person name="Pan J."/>
            <person name="Luo Z.H."/>
            <person name="Li M."/>
        </authorList>
    </citation>
    <scope>NUCLEOTIDE SEQUENCE [LARGE SCALE GENOMIC DNA]</scope>
    <source>
        <strain evidence="12">SpSt-774</strain>
    </source>
</reference>
<dbReference type="GO" id="GO:0015648">
    <property type="term" value="F:lipid-linked peptidoglycan transporter activity"/>
    <property type="evidence" value="ECO:0007669"/>
    <property type="project" value="TreeGrafter"/>
</dbReference>
<dbReference type="GO" id="GO:0016757">
    <property type="term" value="F:glycosyltransferase activity"/>
    <property type="evidence" value="ECO:0007669"/>
    <property type="project" value="UniProtKB-KW"/>
</dbReference>
<dbReference type="GO" id="GO:0008360">
    <property type="term" value="P:regulation of cell shape"/>
    <property type="evidence" value="ECO:0007669"/>
    <property type="project" value="UniProtKB-KW"/>
</dbReference>
<evidence type="ECO:0000256" key="5">
    <source>
        <dbReference type="ARBA" id="ARBA00022692"/>
    </source>
</evidence>
<evidence type="ECO:0000256" key="2">
    <source>
        <dbReference type="ARBA" id="ARBA00022475"/>
    </source>
</evidence>
<evidence type="ECO:0000313" key="12">
    <source>
        <dbReference type="EMBL" id="HGV98471.1"/>
    </source>
</evidence>
<evidence type="ECO:0000256" key="10">
    <source>
        <dbReference type="ARBA" id="ARBA00023316"/>
    </source>
</evidence>
<comment type="subcellular location">
    <subcellularLocation>
        <location evidence="1">Membrane</location>
        <topology evidence="1">Multi-pass membrane protein</topology>
    </subcellularLocation>
</comment>
<keyword evidence="6" id="KW-0133">Cell shape</keyword>
<sequence length="391" mass="44418">MKKIDYSILMIAIILSAIGLLMIYSTGGTGYFLKQFIWLGITFIITILISQIPPRIWMNFSPFLYAITILLLFAVLIFSTSYPKRWFNLMGFSLQPSEFAKLGTVFILGYHLSHKKRLENFKDFLLPLLMVLIPAGLVFLEPDFGAAQIFIPIMVAMLYWAGMPGEKIFIFFSPLISAITSFSIFVWLGFISLFGLYLYLRKRTSDILYGFIANPLVGLMTPLIWNSLKVYQQKRIISFLSPWLDPKGMSWQIIQSKIAIGSGRIFGKGFLSGTQKRLEFLPERHTDFIFSCIGEEFGFIAIVVISLLYIYLFYKLLNLARTTKNRFASLVTIGFMTWFAYQSFINMGMTIGILPVTGVPLPFISYGGSALLACFTAIGIVLAISKTRYEY</sequence>
<name>A0A7C4XGG6_UNCW3</name>
<evidence type="ECO:0000256" key="6">
    <source>
        <dbReference type="ARBA" id="ARBA00022960"/>
    </source>
</evidence>
<evidence type="ECO:0000256" key="3">
    <source>
        <dbReference type="ARBA" id="ARBA00022676"/>
    </source>
</evidence>
<feature type="transmembrane region" description="Helical" evidence="11">
    <location>
        <begin position="168"/>
        <end position="200"/>
    </location>
</feature>